<evidence type="ECO:0000256" key="1">
    <source>
        <dbReference type="ARBA" id="ARBA00004123"/>
    </source>
</evidence>
<dbReference type="InterPro" id="IPR001138">
    <property type="entry name" value="Zn2Cys6_DnaBD"/>
</dbReference>
<dbReference type="GeneID" id="43656684"/>
<dbReference type="GO" id="GO:0008270">
    <property type="term" value="F:zinc ion binding"/>
    <property type="evidence" value="ECO:0007669"/>
    <property type="project" value="InterPro"/>
</dbReference>
<evidence type="ECO:0000313" key="10">
    <source>
        <dbReference type="Proteomes" id="UP000326268"/>
    </source>
</evidence>
<dbReference type="PROSITE" id="PS00463">
    <property type="entry name" value="ZN2_CY6_FUNGAL_1"/>
    <property type="match status" value="1"/>
</dbReference>
<keyword evidence="2" id="KW-0479">Metal-binding</keyword>
<dbReference type="OrthoDB" id="39175at2759"/>
<dbReference type="Pfam" id="PF04082">
    <property type="entry name" value="Fungal_trans"/>
    <property type="match status" value="1"/>
</dbReference>
<evidence type="ECO:0000259" key="8">
    <source>
        <dbReference type="PROSITE" id="PS50048"/>
    </source>
</evidence>
<dbReference type="InterPro" id="IPR050987">
    <property type="entry name" value="AtrR-like"/>
</dbReference>
<reference evidence="9 10" key="1">
    <citation type="submission" date="2019-04" db="EMBL/GenBank/DDBJ databases">
        <title>Friends and foes A comparative genomics studyof 23 Aspergillus species from section Flavi.</title>
        <authorList>
            <consortium name="DOE Joint Genome Institute"/>
            <person name="Kjaerbolling I."/>
            <person name="Vesth T."/>
            <person name="Frisvad J.C."/>
            <person name="Nybo J.L."/>
            <person name="Theobald S."/>
            <person name="Kildgaard S."/>
            <person name="Isbrandt T."/>
            <person name="Kuo A."/>
            <person name="Sato A."/>
            <person name="Lyhne E.K."/>
            <person name="Kogle M.E."/>
            <person name="Wiebenga A."/>
            <person name="Kun R.S."/>
            <person name="Lubbers R.J."/>
            <person name="Makela M.R."/>
            <person name="Barry K."/>
            <person name="Chovatia M."/>
            <person name="Clum A."/>
            <person name="Daum C."/>
            <person name="Haridas S."/>
            <person name="He G."/>
            <person name="LaButti K."/>
            <person name="Lipzen A."/>
            <person name="Mondo S."/>
            <person name="Riley R."/>
            <person name="Salamov A."/>
            <person name="Simmons B.A."/>
            <person name="Magnuson J.K."/>
            <person name="Henrissat B."/>
            <person name="Mortensen U.H."/>
            <person name="Larsen T.O."/>
            <person name="Devries R.P."/>
            <person name="Grigoriev I.V."/>
            <person name="Machida M."/>
            <person name="Baker S.E."/>
            <person name="Andersen M.R."/>
        </authorList>
    </citation>
    <scope>NUCLEOTIDE SEQUENCE [LARGE SCALE GENOMIC DNA]</scope>
    <source>
        <strain evidence="9 10">CBS 763.97</strain>
    </source>
</reference>
<evidence type="ECO:0000256" key="2">
    <source>
        <dbReference type="ARBA" id="ARBA00022723"/>
    </source>
</evidence>
<dbReference type="GO" id="GO:0003677">
    <property type="term" value="F:DNA binding"/>
    <property type="evidence" value="ECO:0007669"/>
    <property type="project" value="UniProtKB-KW"/>
</dbReference>
<dbReference type="RefSeq" id="XP_031929542.1">
    <property type="nucleotide sequence ID" value="XM_032072238.1"/>
</dbReference>
<evidence type="ECO:0000256" key="6">
    <source>
        <dbReference type="ARBA" id="ARBA00023242"/>
    </source>
</evidence>
<dbReference type="PANTHER" id="PTHR46910:SF37">
    <property type="entry name" value="ZN(II)2CYS6 TRANSCRIPTION FACTOR (EUROFUNG)"/>
    <property type="match status" value="1"/>
</dbReference>
<dbReference type="SMART" id="SM00066">
    <property type="entry name" value="GAL4"/>
    <property type="match status" value="1"/>
</dbReference>
<dbReference type="GO" id="GO:0006351">
    <property type="term" value="P:DNA-templated transcription"/>
    <property type="evidence" value="ECO:0007669"/>
    <property type="project" value="InterPro"/>
</dbReference>
<dbReference type="Proteomes" id="UP000326268">
    <property type="component" value="Unassembled WGS sequence"/>
</dbReference>
<dbReference type="PANTHER" id="PTHR46910">
    <property type="entry name" value="TRANSCRIPTION FACTOR PDR1"/>
    <property type="match status" value="1"/>
</dbReference>
<evidence type="ECO:0000256" key="4">
    <source>
        <dbReference type="ARBA" id="ARBA00023125"/>
    </source>
</evidence>
<dbReference type="SMART" id="SM00906">
    <property type="entry name" value="Fungal_trans"/>
    <property type="match status" value="1"/>
</dbReference>
<organism evidence="9 10">
    <name type="scientific">Aspergillus caelatus</name>
    <dbReference type="NCBI Taxonomy" id="61420"/>
    <lineage>
        <taxon>Eukaryota</taxon>
        <taxon>Fungi</taxon>
        <taxon>Dikarya</taxon>
        <taxon>Ascomycota</taxon>
        <taxon>Pezizomycotina</taxon>
        <taxon>Eurotiomycetes</taxon>
        <taxon>Eurotiomycetidae</taxon>
        <taxon>Eurotiales</taxon>
        <taxon>Aspergillaceae</taxon>
        <taxon>Aspergillus</taxon>
        <taxon>Aspergillus subgen. Circumdati</taxon>
    </lineage>
</organism>
<sequence>MACRSCRTRKVRCDRTRPSCKNCMQRGDECIYIGERRKRRKLDDGSADSLPQDAHERPPTEPQETASPLVVRHNQFLYMSDLGSVSSSTGSVRITVAESTTDPWQEELLDQILDGDDSDPLRDRHPAIWMRTDDAEEYSGPSSGIAGISDLGLKWIRSRVPESDELCRTIEYVREGLMTHLRQCIPRQSFPNPEMSAVWTALPPPHTVRKYVDTYFSTVQTVFPVIDAVLFDEMLTEWYQQPSCQSDSWKALLNAVLASGCRAALSNDTASAFQISSSQSWGLFQNALNYEPKLVHSTTDLLAVQALVVMVVFAQGMSCSQRLEYILCSTAARLAHSLALNRHVPRKWRMSEREQRERHRLFWVIYCLDKSIALRSGRPPVIHDEDISCPFPRDVRYGTAKVVSMEREVNTEEVFFDFFLCLAKFYRICSLMMQKLYSTLALCQPTSRLQTVANGILTRLEKWRESIPERFRPGQSFSRLPMGGLLLRMQVLVLHFSYYYAVCAVYRRFTPMFLQGNEEDKAAECTPQGSSVTHIEAARSMALLTKYLDVESYTPAWLLFYYPTTALATIFMHTVTAPLSVSALSDIALMEAVAGFFGRLEFMTFGEAAFTKTSEFARQARCIVEKALSQNQNKRRVLGESTGQKEMLHPSSVALTSEMKDTLGNRRPGITVHDNEEDLTNPSAQPMVLEQITSTLSTQLRHSDLNCTGSQVTDPIANRSGGGWNPPDFGHTPSSLCNHMTDDIDLSFVHLPGGHLSDEWLSATRLDLA</sequence>
<evidence type="ECO:0000256" key="7">
    <source>
        <dbReference type="SAM" id="MobiDB-lite"/>
    </source>
</evidence>
<dbReference type="PROSITE" id="PS50048">
    <property type="entry name" value="ZN2_CY6_FUNGAL_2"/>
    <property type="match status" value="1"/>
</dbReference>
<evidence type="ECO:0000256" key="3">
    <source>
        <dbReference type="ARBA" id="ARBA00023015"/>
    </source>
</evidence>
<dbReference type="GO" id="GO:0000981">
    <property type="term" value="F:DNA-binding transcription factor activity, RNA polymerase II-specific"/>
    <property type="evidence" value="ECO:0007669"/>
    <property type="project" value="InterPro"/>
</dbReference>
<dbReference type="SUPFAM" id="SSF57701">
    <property type="entry name" value="Zn2/Cys6 DNA-binding domain"/>
    <property type="match status" value="1"/>
</dbReference>
<feature type="domain" description="Zn(2)-C6 fungal-type" evidence="8">
    <location>
        <begin position="2"/>
        <end position="32"/>
    </location>
</feature>
<dbReference type="EMBL" id="ML737613">
    <property type="protein sequence ID" value="KAE8366461.1"/>
    <property type="molecule type" value="Genomic_DNA"/>
</dbReference>
<accession>A0A5N7A9B8</accession>
<evidence type="ECO:0000256" key="5">
    <source>
        <dbReference type="ARBA" id="ARBA00023163"/>
    </source>
</evidence>
<evidence type="ECO:0000313" key="9">
    <source>
        <dbReference type="EMBL" id="KAE8366461.1"/>
    </source>
</evidence>
<dbReference type="InterPro" id="IPR007219">
    <property type="entry name" value="XnlR_reg_dom"/>
</dbReference>
<gene>
    <name evidence="9" type="ORF">BDV27DRAFT_155951</name>
</gene>
<feature type="region of interest" description="Disordered" evidence="7">
    <location>
        <begin position="41"/>
        <end position="68"/>
    </location>
</feature>
<dbReference type="InterPro" id="IPR036864">
    <property type="entry name" value="Zn2-C6_fun-type_DNA-bd_sf"/>
</dbReference>
<dbReference type="CDD" id="cd00067">
    <property type="entry name" value="GAL4"/>
    <property type="match status" value="1"/>
</dbReference>
<keyword evidence="4" id="KW-0238">DNA-binding</keyword>
<name>A0A5N7A9B8_9EURO</name>
<comment type="subcellular location">
    <subcellularLocation>
        <location evidence="1">Nucleus</location>
    </subcellularLocation>
</comment>
<dbReference type="AlphaFoldDB" id="A0A5N7A9B8"/>
<protein>
    <submittedName>
        <fullName evidence="9">Fungal-specific transcription factor domain-containing protein</fullName>
    </submittedName>
</protein>
<keyword evidence="5" id="KW-0804">Transcription</keyword>
<dbReference type="Gene3D" id="4.10.240.10">
    <property type="entry name" value="Zn(2)-C6 fungal-type DNA-binding domain"/>
    <property type="match status" value="1"/>
</dbReference>
<dbReference type="Pfam" id="PF00172">
    <property type="entry name" value="Zn_clus"/>
    <property type="match status" value="1"/>
</dbReference>
<proteinExistence type="predicted"/>
<keyword evidence="10" id="KW-1185">Reference proteome</keyword>
<keyword evidence="3" id="KW-0805">Transcription regulation</keyword>
<dbReference type="CDD" id="cd12148">
    <property type="entry name" value="fungal_TF_MHR"/>
    <property type="match status" value="1"/>
</dbReference>
<keyword evidence="6" id="KW-0539">Nucleus</keyword>
<dbReference type="GO" id="GO:0009893">
    <property type="term" value="P:positive regulation of metabolic process"/>
    <property type="evidence" value="ECO:0007669"/>
    <property type="project" value="UniProtKB-ARBA"/>
</dbReference>
<dbReference type="GO" id="GO:0005634">
    <property type="term" value="C:nucleus"/>
    <property type="evidence" value="ECO:0007669"/>
    <property type="project" value="UniProtKB-SubCell"/>
</dbReference>